<organism evidence="3 4">
    <name type="scientific">Oldenlandia corymbosa var. corymbosa</name>
    <dbReference type="NCBI Taxonomy" id="529605"/>
    <lineage>
        <taxon>Eukaryota</taxon>
        <taxon>Viridiplantae</taxon>
        <taxon>Streptophyta</taxon>
        <taxon>Embryophyta</taxon>
        <taxon>Tracheophyta</taxon>
        <taxon>Spermatophyta</taxon>
        <taxon>Magnoliopsida</taxon>
        <taxon>eudicotyledons</taxon>
        <taxon>Gunneridae</taxon>
        <taxon>Pentapetalae</taxon>
        <taxon>asterids</taxon>
        <taxon>lamiids</taxon>
        <taxon>Gentianales</taxon>
        <taxon>Rubiaceae</taxon>
        <taxon>Rubioideae</taxon>
        <taxon>Spermacoceae</taxon>
        <taxon>Hedyotis-Oldenlandia complex</taxon>
        <taxon>Oldenlandia</taxon>
    </lineage>
</organism>
<feature type="compositionally biased region" description="Polar residues" evidence="1">
    <location>
        <begin position="376"/>
        <end position="391"/>
    </location>
</feature>
<feature type="compositionally biased region" description="Polar residues" evidence="1">
    <location>
        <begin position="511"/>
        <end position="529"/>
    </location>
</feature>
<keyword evidence="4" id="KW-1185">Reference proteome</keyword>
<feature type="region of interest" description="Disordered" evidence="1">
    <location>
        <begin position="281"/>
        <end position="320"/>
    </location>
</feature>
<feature type="compositionally biased region" description="Basic and acidic residues" evidence="1">
    <location>
        <begin position="569"/>
        <end position="627"/>
    </location>
</feature>
<dbReference type="SMART" id="SM00439">
    <property type="entry name" value="BAH"/>
    <property type="match status" value="1"/>
</dbReference>
<evidence type="ECO:0000313" key="4">
    <source>
        <dbReference type="Proteomes" id="UP001161247"/>
    </source>
</evidence>
<reference evidence="3" key="1">
    <citation type="submission" date="2023-03" db="EMBL/GenBank/DDBJ databases">
        <authorList>
            <person name="Julca I."/>
        </authorList>
    </citation>
    <scope>NUCLEOTIDE SEQUENCE</scope>
</reference>
<dbReference type="Pfam" id="PF01426">
    <property type="entry name" value="BAH"/>
    <property type="match status" value="1"/>
</dbReference>
<feature type="compositionally biased region" description="Basic and acidic residues" evidence="1">
    <location>
        <begin position="419"/>
        <end position="507"/>
    </location>
</feature>
<dbReference type="AlphaFoldDB" id="A0AAV1CFV1"/>
<feature type="domain" description="BAH" evidence="2">
    <location>
        <begin position="40"/>
        <end position="168"/>
    </location>
</feature>
<dbReference type="Proteomes" id="UP001161247">
    <property type="component" value="Chromosome 2"/>
</dbReference>
<feature type="compositionally biased region" description="Basic and acidic residues" evidence="1">
    <location>
        <begin position="543"/>
        <end position="560"/>
    </location>
</feature>
<dbReference type="FunFam" id="2.30.30.490:FF:000017">
    <property type="entry name" value="Bromo-adjacent homology (BAH) domain-containing protein"/>
    <property type="match status" value="1"/>
</dbReference>
<proteinExistence type="predicted"/>
<feature type="compositionally biased region" description="Polar residues" evidence="1">
    <location>
        <begin position="287"/>
        <end position="304"/>
    </location>
</feature>
<feature type="region of interest" description="Disordered" evidence="1">
    <location>
        <begin position="365"/>
        <end position="391"/>
    </location>
</feature>
<dbReference type="EMBL" id="OX459119">
    <property type="protein sequence ID" value="CAI9093474.1"/>
    <property type="molecule type" value="Genomic_DNA"/>
</dbReference>
<dbReference type="GO" id="GO:0003723">
    <property type="term" value="F:RNA binding"/>
    <property type="evidence" value="ECO:0007669"/>
    <property type="project" value="TreeGrafter"/>
</dbReference>
<accession>A0AAV1CFV1</accession>
<feature type="region of interest" description="Disordered" evidence="1">
    <location>
        <begin position="414"/>
        <end position="703"/>
    </location>
</feature>
<evidence type="ECO:0000256" key="1">
    <source>
        <dbReference type="SAM" id="MobiDB-lite"/>
    </source>
</evidence>
<dbReference type="InterPro" id="IPR001025">
    <property type="entry name" value="BAH_dom"/>
</dbReference>
<dbReference type="Gene3D" id="2.30.30.490">
    <property type="match status" value="1"/>
</dbReference>
<dbReference type="PROSITE" id="PS51038">
    <property type="entry name" value="BAH"/>
    <property type="match status" value="1"/>
</dbReference>
<gene>
    <name evidence="3" type="ORF">OLC1_LOCUS4873</name>
</gene>
<evidence type="ECO:0000259" key="2">
    <source>
        <dbReference type="PROSITE" id="PS51038"/>
    </source>
</evidence>
<dbReference type="PANTHER" id="PTHR47073">
    <property type="entry name" value="PROTEIN ANTI-SILENCING 1"/>
    <property type="match status" value="1"/>
</dbReference>
<sequence length="942" mass="106104">MSLTERENSDEPDFSWGKKFRVGGKKKDLRFYESFTFDGVEYTLHDSVYLYNKQDEDHPFIGKLIKIWQCADKSKRVRVQWFFRVSEISYWLRTHNVNASENELFFAAGEGVGLSNVNPLEAIVGKCSVVCISRDSRNPQPSAEQLQMADYVFYRTFDVGKFIISDKMDERIGGLEVKYLFNKQVNEMIIDQTGFKSKEEDNRIAVVFEEPLQLSDKPFDGCEEEQVQDSREPSHEVNVANNPVSANEAKVQELLESDTHNLGGRPSEKVKPDEKAIVSKEKATMQGEHTTLSQDNVKISNASSKGKRKHEAPKDLLGVKEDAMFGKDSCSLNDRPSKIPKVVGLDKLPEVKKLNNVVQKLPGVPIDAKGIGGLKNTDSITNQEDLENSTVGSFEEWLNPDIVKDPAEATKINFVKDSSSLEDKSSPRPKDFAYLDDRKPKKAKVEDFSQRSKAEKKNCVEKPSDGAEVEANNHMEKPKDGSSDGNKRKANNHMEKVRDGSSIDNNRKTMLAQNSPRSNDGPSKENSTSKTKKVKALNGFEKVNTKEILEQKVHHDRLNEVTRNLSGVDKSHRENISKHTQSPKELDHDLSNKMRDEKLREHAKSPKELDDDLSNKMRDEKLREHAKVSVGCDDPSKKRFNSNLSEPAESSIALNKAPYSSVDGSEKGPCKEKRSGKMRLPINNSLGEGPIEEKPIGSKSKPTKASIAIHEGLSKKKLDTISACSDYNSCKISEACLDVGKTYEVSRRPNNGKGWFTSNHWENLKNAHDDGRVILLQNLDPEHTSGEVEDILWSAFKEKCTAKMVQRTAFSSPHYGQALVILRTRDAAERVVGKLNDGCLLISNQRVLVGSIVNLPQPTKKRGNFVGHLFTNKIKLQMQREKKDALSTSHFSQPNTLEYELAMEWCLLQSKCDFSWENLNKRQGKELSKCMVELKSDAKNKK</sequence>
<dbReference type="GO" id="GO:0003682">
    <property type="term" value="F:chromatin binding"/>
    <property type="evidence" value="ECO:0007669"/>
    <property type="project" value="InterPro"/>
</dbReference>
<dbReference type="PANTHER" id="PTHR47073:SF2">
    <property type="entry name" value="PROTEIN ANTI-SILENCING 1"/>
    <property type="match status" value="1"/>
</dbReference>
<dbReference type="InterPro" id="IPR043151">
    <property type="entry name" value="BAH_sf"/>
</dbReference>
<feature type="region of interest" description="Disordered" evidence="1">
    <location>
        <begin position="216"/>
        <end position="238"/>
    </location>
</feature>
<feature type="compositionally biased region" description="Basic and acidic residues" evidence="1">
    <location>
        <begin position="664"/>
        <end position="675"/>
    </location>
</feature>
<name>A0AAV1CFV1_OLDCO</name>
<evidence type="ECO:0000313" key="3">
    <source>
        <dbReference type="EMBL" id="CAI9093474.1"/>
    </source>
</evidence>
<protein>
    <submittedName>
        <fullName evidence="3">OLC1v1028979C2</fullName>
    </submittedName>
</protein>